<protein>
    <submittedName>
        <fullName evidence="2">Cyclic-di-GMP phosphodiesterase</fullName>
    </submittedName>
</protein>
<dbReference type="AlphaFoldDB" id="A0A157ZSN4"/>
<dbReference type="InterPro" id="IPR035919">
    <property type="entry name" value="EAL_sf"/>
</dbReference>
<feature type="domain" description="EAL" evidence="1">
    <location>
        <begin position="1"/>
        <end position="46"/>
    </location>
</feature>
<evidence type="ECO:0000313" key="2">
    <source>
        <dbReference type="EMBL" id="SAK48489.1"/>
    </source>
</evidence>
<evidence type="ECO:0000313" key="3">
    <source>
        <dbReference type="Proteomes" id="UP000054624"/>
    </source>
</evidence>
<proteinExistence type="predicted"/>
<dbReference type="STRING" id="1777137.AWB76_01208"/>
<dbReference type="PROSITE" id="PS50883">
    <property type="entry name" value="EAL"/>
    <property type="match status" value="1"/>
</dbReference>
<keyword evidence="3" id="KW-1185">Reference proteome</keyword>
<dbReference type="Gene3D" id="3.20.20.450">
    <property type="entry name" value="EAL domain"/>
    <property type="match status" value="1"/>
</dbReference>
<organism evidence="2 3">
    <name type="scientific">Caballeronia temeraria</name>
    <dbReference type="NCBI Taxonomy" id="1777137"/>
    <lineage>
        <taxon>Bacteria</taxon>
        <taxon>Pseudomonadati</taxon>
        <taxon>Pseudomonadota</taxon>
        <taxon>Betaproteobacteria</taxon>
        <taxon>Burkholderiales</taxon>
        <taxon>Burkholderiaceae</taxon>
        <taxon>Caballeronia</taxon>
    </lineage>
</organism>
<dbReference type="EMBL" id="FCOI02000003">
    <property type="protein sequence ID" value="SAK48489.1"/>
    <property type="molecule type" value="Genomic_DNA"/>
</dbReference>
<name>A0A157ZSN4_9BURK</name>
<accession>A0A157ZSN4</accession>
<dbReference type="Proteomes" id="UP000054624">
    <property type="component" value="Unassembled WGS sequence"/>
</dbReference>
<evidence type="ECO:0000259" key="1">
    <source>
        <dbReference type="PROSITE" id="PS50883"/>
    </source>
</evidence>
<dbReference type="SUPFAM" id="SSF141868">
    <property type="entry name" value="EAL domain-like"/>
    <property type="match status" value="1"/>
</dbReference>
<dbReference type="InterPro" id="IPR001633">
    <property type="entry name" value="EAL_dom"/>
</dbReference>
<sequence>MVVAEDVETQSQFRTLGELDCDQMQGFPLSRPMQASELPAFIDGMAGRVIAAGRVRDAPVT</sequence>
<reference evidence="3" key="1">
    <citation type="submission" date="2016-01" db="EMBL/GenBank/DDBJ databases">
        <authorList>
            <person name="Peeters Charlotte."/>
        </authorList>
    </citation>
    <scope>NUCLEOTIDE SEQUENCE [LARGE SCALE GENOMIC DNA]</scope>
</reference>
<gene>
    <name evidence="2" type="ORF">AWB76_01208</name>
</gene>